<dbReference type="GO" id="GO:0016740">
    <property type="term" value="F:transferase activity"/>
    <property type="evidence" value="ECO:0007669"/>
    <property type="project" value="UniProtKB-KW"/>
</dbReference>
<gene>
    <name evidence="11" type="primary">OST3</name>
    <name evidence="11" type="ORF">HK100_003135</name>
</gene>
<keyword evidence="5 10" id="KW-0732">Signal</keyword>
<dbReference type="InterPro" id="IPR036249">
    <property type="entry name" value="Thioredoxin-like_sf"/>
</dbReference>
<dbReference type="EMBL" id="JADGJH010001764">
    <property type="protein sequence ID" value="KAJ3110163.1"/>
    <property type="molecule type" value="Genomic_DNA"/>
</dbReference>
<evidence type="ECO:0000256" key="9">
    <source>
        <dbReference type="SAM" id="Phobius"/>
    </source>
</evidence>
<evidence type="ECO:0000256" key="4">
    <source>
        <dbReference type="ARBA" id="ARBA00022692"/>
    </source>
</evidence>
<evidence type="ECO:0000256" key="5">
    <source>
        <dbReference type="ARBA" id="ARBA00022729"/>
    </source>
</evidence>
<proteinExistence type="inferred from homology"/>
<sequence length="259" mass="28734">MKFLATIAAALLLVVQTACAYSSDYKFAKLSKALAETPTKPLLLDSKTYNLYTESPRNYSLFVVLTAAGSEFNCNPCKLFGDELDLITDAYAKRGPKGQAFFGSLDFAAGREVFHKLKVTSVPFVFHFPPTEGPNKRVIKEDYEVYDLNRAGVKAEDFAYWIVVKRPIDLKIYGTYALVGFGAVATIALLHQQIIAFVYDKKISQMLSLSAIVIFCSGYMWNQIRGPAFVGNDNGKPQLFAPGFQNQYVLESQLVGLIC</sequence>
<dbReference type="SUPFAM" id="SSF52833">
    <property type="entry name" value="Thioredoxin-like"/>
    <property type="match status" value="1"/>
</dbReference>
<keyword evidence="7 9" id="KW-1133">Transmembrane helix</keyword>
<comment type="similarity">
    <text evidence="3">Belongs to the OST3/OST6 family.</text>
</comment>
<dbReference type="AlphaFoldDB" id="A0AAD5SUC9"/>
<dbReference type="PANTHER" id="PTHR12692:SF0">
    <property type="entry name" value="GH11935P"/>
    <property type="match status" value="1"/>
</dbReference>
<evidence type="ECO:0000256" key="7">
    <source>
        <dbReference type="ARBA" id="ARBA00022989"/>
    </source>
</evidence>
<name>A0AAD5SUC9_9FUNG</name>
<accession>A0AAD5SUC9</accession>
<dbReference type="GO" id="GO:0008250">
    <property type="term" value="C:oligosaccharyltransferase complex"/>
    <property type="evidence" value="ECO:0007669"/>
    <property type="project" value="TreeGrafter"/>
</dbReference>
<protein>
    <submittedName>
        <fullName evidence="11">Oligosaccharyl transferase subunit ost3/OST6</fullName>
    </submittedName>
</protein>
<reference evidence="11" key="1">
    <citation type="submission" date="2020-05" db="EMBL/GenBank/DDBJ databases">
        <title>Phylogenomic resolution of chytrid fungi.</title>
        <authorList>
            <person name="Stajich J.E."/>
            <person name="Amses K."/>
            <person name="Simmons R."/>
            <person name="Seto K."/>
            <person name="Myers J."/>
            <person name="Bonds A."/>
            <person name="Quandt C.A."/>
            <person name="Barry K."/>
            <person name="Liu P."/>
            <person name="Grigoriev I."/>
            <person name="Longcore J.E."/>
            <person name="James T.Y."/>
        </authorList>
    </citation>
    <scope>NUCLEOTIDE SEQUENCE</scope>
    <source>
        <strain evidence="11">JEL0513</strain>
    </source>
</reference>
<feature type="transmembrane region" description="Helical" evidence="9">
    <location>
        <begin position="203"/>
        <end position="221"/>
    </location>
</feature>
<dbReference type="GO" id="GO:0018279">
    <property type="term" value="P:protein N-linked glycosylation via asparagine"/>
    <property type="evidence" value="ECO:0007669"/>
    <property type="project" value="TreeGrafter"/>
</dbReference>
<comment type="caution">
    <text evidence="11">The sequence shown here is derived from an EMBL/GenBank/DDBJ whole genome shotgun (WGS) entry which is preliminary data.</text>
</comment>
<feature type="chain" id="PRO_5042233038" evidence="10">
    <location>
        <begin position="21"/>
        <end position="259"/>
    </location>
</feature>
<keyword evidence="12" id="KW-1185">Reference proteome</keyword>
<feature type="signal peptide" evidence="10">
    <location>
        <begin position="1"/>
        <end position="20"/>
    </location>
</feature>
<comment type="function">
    <text evidence="1">Subunit of the oligosaccharyl transferase (OST) complex that catalyzes the initial transfer of a defined glycan (Glc(3)Man(9)GlcNAc(2) in eukaryotes) from the lipid carrier dolichol-pyrophosphate to an asparagine residue within an Asn-X-Ser/Thr consensus motif in nascent polypeptide chains, the first step in protein N-glycosylation. N-glycosylation occurs cotranslationally and the complex associates with the Sec61 complex at the channel-forming translocon complex that mediates protein translocation across the endoplasmic reticulum (ER). All subunits are required for a maximal enzyme activity.</text>
</comment>
<evidence type="ECO:0000256" key="3">
    <source>
        <dbReference type="ARBA" id="ARBA00009561"/>
    </source>
</evidence>
<organism evidence="11 12">
    <name type="scientific">Physocladia obscura</name>
    <dbReference type="NCBI Taxonomy" id="109957"/>
    <lineage>
        <taxon>Eukaryota</taxon>
        <taxon>Fungi</taxon>
        <taxon>Fungi incertae sedis</taxon>
        <taxon>Chytridiomycota</taxon>
        <taxon>Chytridiomycota incertae sedis</taxon>
        <taxon>Chytridiomycetes</taxon>
        <taxon>Chytridiales</taxon>
        <taxon>Chytriomycetaceae</taxon>
        <taxon>Physocladia</taxon>
    </lineage>
</organism>
<evidence type="ECO:0000256" key="2">
    <source>
        <dbReference type="ARBA" id="ARBA00004477"/>
    </source>
</evidence>
<feature type="transmembrane region" description="Helical" evidence="9">
    <location>
        <begin position="173"/>
        <end position="191"/>
    </location>
</feature>
<evidence type="ECO:0000313" key="12">
    <source>
        <dbReference type="Proteomes" id="UP001211907"/>
    </source>
</evidence>
<comment type="subcellular location">
    <subcellularLocation>
        <location evidence="2">Endoplasmic reticulum membrane</location>
        <topology evidence="2">Multi-pass membrane protein</topology>
    </subcellularLocation>
</comment>
<dbReference type="InterPro" id="IPR021149">
    <property type="entry name" value="OligosaccharylTrfase_OST3/OST6"/>
</dbReference>
<keyword evidence="8 9" id="KW-0472">Membrane</keyword>
<dbReference type="Proteomes" id="UP001211907">
    <property type="component" value="Unassembled WGS sequence"/>
</dbReference>
<keyword evidence="11" id="KW-0808">Transferase</keyword>
<dbReference type="Pfam" id="PF04756">
    <property type="entry name" value="OST3_OST6"/>
    <property type="match status" value="1"/>
</dbReference>
<keyword evidence="4 9" id="KW-0812">Transmembrane</keyword>
<evidence type="ECO:0000256" key="8">
    <source>
        <dbReference type="ARBA" id="ARBA00023136"/>
    </source>
</evidence>
<evidence type="ECO:0000256" key="1">
    <source>
        <dbReference type="ARBA" id="ARBA00002791"/>
    </source>
</evidence>
<evidence type="ECO:0000313" key="11">
    <source>
        <dbReference type="EMBL" id="KAJ3110163.1"/>
    </source>
</evidence>
<evidence type="ECO:0000256" key="10">
    <source>
        <dbReference type="SAM" id="SignalP"/>
    </source>
</evidence>
<keyword evidence="6" id="KW-0256">Endoplasmic reticulum</keyword>
<evidence type="ECO:0000256" key="6">
    <source>
        <dbReference type="ARBA" id="ARBA00022824"/>
    </source>
</evidence>
<dbReference type="PANTHER" id="PTHR12692">
    <property type="entry name" value="DOLICHYL-DIPHOSPHOOLIGOSACCHARIDE--PROTEIN GLYCOSYLTRANSFERASE-RELATED"/>
    <property type="match status" value="1"/>
</dbReference>
<dbReference type="Gene3D" id="3.40.30.10">
    <property type="entry name" value="Glutaredoxin"/>
    <property type="match status" value="1"/>
</dbReference>